<dbReference type="GO" id="GO:0016747">
    <property type="term" value="F:acyltransferase activity, transferring groups other than amino-acyl groups"/>
    <property type="evidence" value="ECO:0007669"/>
    <property type="project" value="InterPro"/>
</dbReference>
<dbReference type="InterPro" id="IPR052734">
    <property type="entry name" value="Nod_factor_acetyltransferase"/>
</dbReference>
<evidence type="ECO:0000256" key="1">
    <source>
        <dbReference type="SAM" id="Phobius"/>
    </source>
</evidence>
<feature type="transmembrane region" description="Helical" evidence="1">
    <location>
        <begin position="163"/>
        <end position="181"/>
    </location>
</feature>
<dbReference type="EMBL" id="CP013234">
    <property type="protein sequence ID" value="AMP04254.1"/>
    <property type="molecule type" value="Genomic_DNA"/>
</dbReference>
<keyword evidence="3" id="KW-0012">Acyltransferase</keyword>
<dbReference type="Proteomes" id="UP000074561">
    <property type="component" value="Chromosome"/>
</dbReference>
<feature type="transmembrane region" description="Helical" evidence="1">
    <location>
        <begin position="187"/>
        <end position="204"/>
    </location>
</feature>
<feature type="transmembrane region" description="Helical" evidence="1">
    <location>
        <begin position="317"/>
        <end position="340"/>
    </location>
</feature>
<gene>
    <name evidence="3" type="ORF">CPter91_1881</name>
</gene>
<dbReference type="KEGG" id="cpra:CPter91_1881"/>
<feature type="transmembrane region" description="Helical" evidence="1">
    <location>
        <begin position="140"/>
        <end position="156"/>
    </location>
</feature>
<feature type="domain" description="Acyltransferase 3" evidence="2">
    <location>
        <begin position="21"/>
        <end position="335"/>
    </location>
</feature>
<organism evidence="3 4">
    <name type="scientific">Collimonas pratensis</name>
    <dbReference type="NCBI Taxonomy" id="279113"/>
    <lineage>
        <taxon>Bacteria</taxon>
        <taxon>Pseudomonadati</taxon>
        <taxon>Pseudomonadota</taxon>
        <taxon>Betaproteobacteria</taxon>
        <taxon>Burkholderiales</taxon>
        <taxon>Oxalobacteraceae</taxon>
        <taxon>Collimonas</taxon>
    </lineage>
</organism>
<dbReference type="AlphaFoldDB" id="A0A127Q2I7"/>
<sequence length="347" mass="38711">MKVLPMHDQRPLANEPSGRHVFIDNAKAIGIVLIVIGHSKGLPDYLVRLIFSFHVPLFFFISGFLLKPEKLQQSVHGSVKRTLRTLAVPYLFFFCFAFGYWLLTRNIGEKAILSAGRAWYQPFIGLLTGLEVDLYIDPPLWFFPCLIMTAILYQLARKQLTAVVAAGCFVVLGIAVTLLFNQPSYRLLLGLDSMWVALSFYALGQLARENTWFSRVGIMQLILFGLLASLLLVWAGSLNDQVDLATMYFGARPALYLPTSLLGIAATLAIAKLLPASRVANWLSQNTLIIFPAHFIFLGLVRGIALSLHAIPRDYHYALGWSVASSAMAILLCLPLLHVLRVLRIRL</sequence>
<dbReference type="PATRIC" id="fig|279113.9.peg.1868"/>
<dbReference type="OrthoDB" id="9814956at2"/>
<dbReference type="Pfam" id="PF01757">
    <property type="entry name" value="Acyl_transf_3"/>
    <property type="match status" value="1"/>
</dbReference>
<dbReference type="PANTHER" id="PTHR37312">
    <property type="entry name" value="MEMBRANE-BOUND ACYLTRANSFERASE YKRP-RELATED"/>
    <property type="match status" value="1"/>
</dbReference>
<keyword evidence="1" id="KW-1133">Transmembrane helix</keyword>
<evidence type="ECO:0000313" key="3">
    <source>
        <dbReference type="EMBL" id="AMP04254.1"/>
    </source>
</evidence>
<name>A0A127Q2I7_9BURK</name>
<feature type="transmembrane region" description="Helical" evidence="1">
    <location>
        <begin position="255"/>
        <end position="275"/>
    </location>
</feature>
<keyword evidence="1" id="KW-0812">Transmembrane</keyword>
<reference evidence="3 4" key="1">
    <citation type="submission" date="2015-11" db="EMBL/GenBank/DDBJ databases">
        <title>Exploring the genomic traits of fungus-feeding bacterial genus Collimonas.</title>
        <authorList>
            <person name="Song C."/>
            <person name="Schmidt R."/>
            <person name="de Jager V."/>
            <person name="Krzyzanowska D."/>
            <person name="Jongedijk E."/>
            <person name="Cankar K."/>
            <person name="Beekwilder J."/>
            <person name="van Veen A."/>
            <person name="de Boer W."/>
            <person name="van Veen J.A."/>
            <person name="Garbeva P."/>
        </authorList>
    </citation>
    <scope>NUCLEOTIDE SEQUENCE [LARGE SCALE GENOMIC DNA]</scope>
    <source>
        <strain evidence="3 4">Ter91</strain>
    </source>
</reference>
<feature type="transmembrane region" description="Helical" evidence="1">
    <location>
        <begin position="86"/>
        <end position="103"/>
    </location>
</feature>
<feature type="transmembrane region" description="Helical" evidence="1">
    <location>
        <begin position="45"/>
        <end position="66"/>
    </location>
</feature>
<dbReference type="PANTHER" id="PTHR37312:SF1">
    <property type="entry name" value="MEMBRANE-BOUND ACYLTRANSFERASE YKRP-RELATED"/>
    <property type="match status" value="1"/>
</dbReference>
<evidence type="ECO:0000313" key="4">
    <source>
        <dbReference type="Proteomes" id="UP000074561"/>
    </source>
</evidence>
<accession>A0A127Q2I7</accession>
<feature type="transmembrane region" description="Helical" evidence="1">
    <location>
        <begin position="216"/>
        <end position="235"/>
    </location>
</feature>
<keyword evidence="1" id="KW-0472">Membrane</keyword>
<proteinExistence type="predicted"/>
<protein>
    <submittedName>
        <fullName evidence="3">Acyltransferase family protein</fullName>
    </submittedName>
</protein>
<dbReference type="STRING" id="279113.CPter91_1881"/>
<dbReference type="InterPro" id="IPR002656">
    <property type="entry name" value="Acyl_transf_3_dom"/>
</dbReference>
<evidence type="ECO:0000259" key="2">
    <source>
        <dbReference type="Pfam" id="PF01757"/>
    </source>
</evidence>
<feature type="transmembrane region" description="Helical" evidence="1">
    <location>
        <begin position="287"/>
        <end position="311"/>
    </location>
</feature>
<keyword evidence="3" id="KW-0808">Transferase</keyword>